<evidence type="ECO:0000313" key="2">
    <source>
        <dbReference type="Proteomes" id="UP000249453"/>
    </source>
</evidence>
<name>A0A364JTX4_9HYPH</name>
<dbReference type="RefSeq" id="WP_111575654.1">
    <property type="nucleotide sequence ID" value="NZ_JBHEEY010000009.1"/>
</dbReference>
<comment type="caution">
    <text evidence="1">The sequence shown here is derived from an EMBL/GenBank/DDBJ whole genome shotgun (WGS) entry which is preliminary data.</text>
</comment>
<accession>A0A364JTX4</accession>
<protein>
    <submittedName>
        <fullName evidence="1">Uncharacterized protein</fullName>
    </submittedName>
</protein>
<reference evidence="1 2" key="1">
    <citation type="submission" date="2018-06" db="EMBL/GenBank/DDBJ databases">
        <title>Genomic Encyclopedia of Type Strains, Phase IV (KMG-IV): sequencing the most valuable type-strain genomes for metagenomic binning, comparative biology and taxonomic classification.</title>
        <authorList>
            <person name="Goeker M."/>
        </authorList>
    </citation>
    <scope>NUCLEOTIDE SEQUENCE [LARGE SCALE GENOMIC DNA]</scope>
    <source>
        <strain evidence="1 2">DSM 26720</strain>
    </source>
</reference>
<keyword evidence="2" id="KW-1185">Reference proteome</keyword>
<dbReference type="AlphaFoldDB" id="A0A364JTX4"/>
<dbReference type="OrthoDB" id="8477025at2"/>
<gene>
    <name evidence="1" type="ORF">C7374_1092</name>
</gene>
<sequence>MANHHQLVQLAEVFVKAFQAALVESEEVFHALLKDSSKGFSSGGHGTVEFTEELIDASRNLSARAVKVFGTSRIHQKSVEEVARSLAFSSSGTDSVKDIAKAIAVGISDAATTRYRIIRPNPLFRFIGNLDEVRVGPVRITTRETIRQEVESLSSVLRISPPAQEKNAFTIIREGSSFETHIHLPALCWDVSVQGMPKGLELQALWFIDVAISFVRLHYNGPKGLFPKLADIEPHPISPQSAQSQGLRIGPNGPAFGGSSAAPWYELDADIIDVLNSSSVIKVAEQVFNPERNTLAERMQQALGWLTRARRAQEPAERVLFFFTTIEALLSGSKDGPVTETISRYAGVIWSEKPDTRLALYTSLKKHYDLRSRIVHSGERAVAQIEVNNVHYIAWTITQILLRRADLTVKHSDFIDSLKKASFGTKLGI</sequence>
<organism evidence="1 2">
    <name type="scientific">Falsochrobactrum ovis</name>
    <dbReference type="NCBI Taxonomy" id="1293442"/>
    <lineage>
        <taxon>Bacteria</taxon>
        <taxon>Pseudomonadati</taxon>
        <taxon>Pseudomonadota</taxon>
        <taxon>Alphaproteobacteria</taxon>
        <taxon>Hyphomicrobiales</taxon>
        <taxon>Brucellaceae</taxon>
        <taxon>Falsochrobactrum</taxon>
    </lineage>
</organism>
<evidence type="ECO:0000313" key="1">
    <source>
        <dbReference type="EMBL" id="RAK27529.1"/>
    </source>
</evidence>
<proteinExistence type="predicted"/>
<dbReference type="EMBL" id="QLMK01000009">
    <property type="protein sequence ID" value="RAK27529.1"/>
    <property type="molecule type" value="Genomic_DNA"/>
</dbReference>
<dbReference type="Proteomes" id="UP000249453">
    <property type="component" value="Unassembled WGS sequence"/>
</dbReference>